<dbReference type="Proteomes" id="UP001183615">
    <property type="component" value="Unassembled WGS sequence"/>
</dbReference>
<accession>A0ABU2S3G0</accession>
<dbReference type="InterPro" id="IPR025326">
    <property type="entry name" value="DUF4232"/>
</dbReference>
<organism evidence="4 5">
    <name type="scientific">Streptomyces johnsoniae</name>
    <dbReference type="NCBI Taxonomy" id="3075532"/>
    <lineage>
        <taxon>Bacteria</taxon>
        <taxon>Bacillati</taxon>
        <taxon>Actinomycetota</taxon>
        <taxon>Actinomycetes</taxon>
        <taxon>Kitasatosporales</taxon>
        <taxon>Streptomycetaceae</taxon>
        <taxon>Streptomyces</taxon>
    </lineage>
</organism>
<evidence type="ECO:0000313" key="4">
    <source>
        <dbReference type="EMBL" id="MDT0443502.1"/>
    </source>
</evidence>
<evidence type="ECO:0000256" key="2">
    <source>
        <dbReference type="SAM" id="SignalP"/>
    </source>
</evidence>
<feature type="chain" id="PRO_5046274535" evidence="2">
    <location>
        <begin position="29"/>
        <end position="230"/>
    </location>
</feature>
<dbReference type="PROSITE" id="PS51318">
    <property type="entry name" value="TAT"/>
    <property type="match status" value="1"/>
</dbReference>
<evidence type="ECO:0000256" key="1">
    <source>
        <dbReference type="SAM" id="MobiDB-lite"/>
    </source>
</evidence>
<feature type="region of interest" description="Disordered" evidence="1">
    <location>
        <begin position="32"/>
        <end position="96"/>
    </location>
</feature>
<dbReference type="EMBL" id="JAVREV010000006">
    <property type="protein sequence ID" value="MDT0443502.1"/>
    <property type="molecule type" value="Genomic_DNA"/>
</dbReference>
<evidence type="ECO:0000313" key="5">
    <source>
        <dbReference type="Proteomes" id="UP001183615"/>
    </source>
</evidence>
<dbReference type="Pfam" id="PF14016">
    <property type="entry name" value="DUF4232"/>
    <property type="match status" value="1"/>
</dbReference>
<feature type="signal peptide" evidence="2">
    <location>
        <begin position="1"/>
        <end position="28"/>
    </location>
</feature>
<dbReference type="RefSeq" id="WP_311617851.1">
    <property type="nucleotide sequence ID" value="NZ_JAVREV010000006.1"/>
</dbReference>
<sequence length="230" mass="22979">MTTNAPHRRTRLLAAAALGATLALTLTACQDEEADASGGSASQSPGTESPQEAGGDGTAGEHGDVAEGTAPPATGGGTPEDGAGESGQEASACTPDTTELTAAPVERPINHMLLTATNTGDATCVAYHAPFLRLGDDAQAAVPRNEDSKPQSVITLAPGQTAYAAVLTSSAAMEAAGGYTATSLGVQFADAEDAAIEGMADVPLPGGDVYVDDSAQVSYWQSSLNDALTW</sequence>
<feature type="compositionally biased region" description="Polar residues" evidence="1">
    <location>
        <begin position="39"/>
        <end position="50"/>
    </location>
</feature>
<keyword evidence="2" id="KW-0732">Signal</keyword>
<comment type="caution">
    <text evidence="4">The sequence shown here is derived from an EMBL/GenBank/DDBJ whole genome shotgun (WGS) entry which is preliminary data.</text>
</comment>
<feature type="domain" description="DUF4232" evidence="3">
    <location>
        <begin position="93"/>
        <end position="221"/>
    </location>
</feature>
<gene>
    <name evidence="4" type="ORF">RM779_12995</name>
</gene>
<reference evidence="5" key="1">
    <citation type="submission" date="2023-07" db="EMBL/GenBank/DDBJ databases">
        <title>30 novel species of actinomycetes from the DSMZ collection.</title>
        <authorList>
            <person name="Nouioui I."/>
        </authorList>
    </citation>
    <scope>NUCLEOTIDE SEQUENCE [LARGE SCALE GENOMIC DNA]</scope>
    <source>
        <strain evidence="5">DSM 41886</strain>
    </source>
</reference>
<name>A0ABU2S3G0_9ACTN</name>
<keyword evidence="5" id="KW-1185">Reference proteome</keyword>
<proteinExistence type="predicted"/>
<protein>
    <submittedName>
        <fullName evidence="4">DUF4232 domain-containing protein</fullName>
    </submittedName>
</protein>
<dbReference type="InterPro" id="IPR006311">
    <property type="entry name" value="TAT_signal"/>
</dbReference>
<evidence type="ECO:0000259" key="3">
    <source>
        <dbReference type="Pfam" id="PF14016"/>
    </source>
</evidence>